<accession>A0A0E9V4F0</accession>
<sequence>MLTCCVLSCVLYPNEWKIPFSLYSECIHSDISYSFNSIISIP</sequence>
<reference evidence="1" key="2">
    <citation type="journal article" date="2015" name="Fish Shellfish Immunol.">
        <title>Early steps in the European eel (Anguilla anguilla)-Vibrio vulnificus interaction in the gills: Role of the RtxA13 toxin.</title>
        <authorList>
            <person name="Callol A."/>
            <person name="Pajuelo D."/>
            <person name="Ebbesson L."/>
            <person name="Teles M."/>
            <person name="MacKenzie S."/>
            <person name="Amaro C."/>
        </authorList>
    </citation>
    <scope>NUCLEOTIDE SEQUENCE</scope>
</reference>
<reference evidence="1" key="1">
    <citation type="submission" date="2014-11" db="EMBL/GenBank/DDBJ databases">
        <authorList>
            <person name="Amaro Gonzalez C."/>
        </authorList>
    </citation>
    <scope>NUCLEOTIDE SEQUENCE</scope>
</reference>
<name>A0A0E9V4F0_ANGAN</name>
<proteinExistence type="predicted"/>
<protein>
    <submittedName>
        <fullName evidence="1">Uncharacterized protein</fullName>
    </submittedName>
</protein>
<evidence type="ECO:0000313" key="1">
    <source>
        <dbReference type="EMBL" id="JAH72866.1"/>
    </source>
</evidence>
<dbReference type="EMBL" id="GBXM01035711">
    <property type="protein sequence ID" value="JAH72866.1"/>
    <property type="molecule type" value="Transcribed_RNA"/>
</dbReference>
<dbReference type="AlphaFoldDB" id="A0A0E9V4F0"/>
<organism evidence="1">
    <name type="scientific">Anguilla anguilla</name>
    <name type="common">European freshwater eel</name>
    <name type="synonym">Muraena anguilla</name>
    <dbReference type="NCBI Taxonomy" id="7936"/>
    <lineage>
        <taxon>Eukaryota</taxon>
        <taxon>Metazoa</taxon>
        <taxon>Chordata</taxon>
        <taxon>Craniata</taxon>
        <taxon>Vertebrata</taxon>
        <taxon>Euteleostomi</taxon>
        <taxon>Actinopterygii</taxon>
        <taxon>Neopterygii</taxon>
        <taxon>Teleostei</taxon>
        <taxon>Anguilliformes</taxon>
        <taxon>Anguillidae</taxon>
        <taxon>Anguilla</taxon>
    </lineage>
</organism>